<feature type="compositionally biased region" description="Basic and acidic residues" evidence="1">
    <location>
        <begin position="89"/>
        <end position="98"/>
    </location>
</feature>
<feature type="region of interest" description="Disordered" evidence="1">
    <location>
        <begin position="59"/>
        <end position="98"/>
    </location>
</feature>
<organism evidence="2 3">
    <name type="scientific">Trichonephila clavipes</name>
    <name type="common">Golden silk orbweaver</name>
    <name type="synonym">Nephila clavipes</name>
    <dbReference type="NCBI Taxonomy" id="2585209"/>
    <lineage>
        <taxon>Eukaryota</taxon>
        <taxon>Metazoa</taxon>
        <taxon>Ecdysozoa</taxon>
        <taxon>Arthropoda</taxon>
        <taxon>Chelicerata</taxon>
        <taxon>Arachnida</taxon>
        <taxon>Araneae</taxon>
        <taxon>Araneomorphae</taxon>
        <taxon>Entelegynae</taxon>
        <taxon>Araneoidea</taxon>
        <taxon>Nephilidae</taxon>
        <taxon>Trichonephila</taxon>
    </lineage>
</organism>
<proteinExistence type="predicted"/>
<dbReference type="EMBL" id="BMAU01021386">
    <property type="protein sequence ID" value="GFY28732.1"/>
    <property type="molecule type" value="Genomic_DNA"/>
</dbReference>
<keyword evidence="3" id="KW-1185">Reference proteome</keyword>
<protein>
    <submittedName>
        <fullName evidence="2">Uncharacterized protein</fullName>
    </submittedName>
</protein>
<comment type="caution">
    <text evidence="2">The sequence shown here is derived from an EMBL/GenBank/DDBJ whole genome shotgun (WGS) entry which is preliminary data.</text>
</comment>
<feature type="compositionally biased region" description="Polar residues" evidence="1">
    <location>
        <begin position="61"/>
        <end position="70"/>
    </location>
</feature>
<gene>
    <name evidence="2" type="ORF">TNCV_3440991</name>
</gene>
<evidence type="ECO:0000256" key="1">
    <source>
        <dbReference type="SAM" id="MobiDB-lite"/>
    </source>
</evidence>
<sequence length="98" mass="11781">MATTEKNAFYVLQFSKTESAITVQRVFQWTPQWTCEHPKYNHLELRKISRDLVPQLEESEPNNFIRQQDNARPKRTLRTRLVEPYCTRQMDEPQRASQ</sequence>
<reference evidence="2" key="1">
    <citation type="submission" date="2020-08" db="EMBL/GenBank/DDBJ databases">
        <title>Multicomponent nature underlies the extraordinary mechanical properties of spider dragline silk.</title>
        <authorList>
            <person name="Kono N."/>
            <person name="Nakamura H."/>
            <person name="Mori M."/>
            <person name="Yoshida Y."/>
            <person name="Ohtoshi R."/>
            <person name="Malay A.D."/>
            <person name="Moran D.A.P."/>
            <person name="Tomita M."/>
            <person name="Numata K."/>
            <person name="Arakawa K."/>
        </authorList>
    </citation>
    <scope>NUCLEOTIDE SEQUENCE</scope>
</reference>
<dbReference type="AlphaFoldDB" id="A0A8X6W5M3"/>
<evidence type="ECO:0000313" key="2">
    <source>
        <dbReference type="EMBL" id="GFY28732.1"/>
    </source>
</evidence>
<dbReference type="Proteomes" id="UP000887159">
    <property type="component" value="Unassembled WGS sequence"/>
</dbReference>
<accession>A0A8X6W5M3</accession>
<evidence type="ECO:0000313" key="3">
    <source>
        <dbReference type="Proteomes" id="UP000887159"/>
    </source>
</evidence>
<name>A0A8X6W5M3_TRICX</name>